<dbReference type="GO" id="GO:0005634">
    <property type="term" value="C:nucleus"/>
    <property type="evidence" value="ECO:0007669"/>
    <property type="project" value="UniProtKB-SubCell"/>
</dbReference>
<evidence type="ECO:0000313" key="8">
    <source>
        <dbReference type="Proteomes" id="UP000800041"/>
    </source>
</evidence>
<dbReference type="PANTHER" id="PTHR10015">
    <property type="entry name" value="HEAT SHOCK TRANSCRIPTION FACTOR"/>
    <property type="match status" value="1"/>
</dbReference>
<dbReference type="GO" id="GO:0003700">
    <property type="term" value="F:DNA-binding transcription factor activity"/>
    <property type="evidence" value="ECO:0007669"/>
    <property type="project" value="InterPro"/>
</dbReference>
<dbReference type="InterPro" id="IPR000232">
    <property type="entry name" value="HSF_DNA-bd"/>
</dbReference>
<dbReference type="SUPFAM" id="SSF46785">
    <property type="entry name" value="Winged helix' DNA-binding domain"/>
    <property type="match status" value="1"/>
</dbReference>
<comment type="subcellular location">
    <subcellularLocation>
        <location evidence="1">Nucleus</location>
    </subcellularLocation>
</comment>
<dbReference type="FunFam" id="1.10.10.10:FF:000229">
    <property type="entry name" value="HSF-type DNA-binding domain protein"/>
    <property type="match status" value="1"/>
</dbReference>
<name>A0A6G1H1X1_9PEZI</name>
<dbReference type="PANTHER" id="PTHR10015:SF396">
    <property type="entry name" value="FLOCCULATION SUPPRESSION PROTEIN"/>
    <property type="match status" value="1"/>
</dbReference>
<evidence type="ECO:0000256" key="2">
    <source>
        <dbReference type="ARBA" id="ARBA00023125"/>
    </source>
</evidence>
<organism evidence="7 8">
    <name type="scientific">Aulographum hederae CBS 113979</name>
    <dbReference type="NCBI Taxonomy" id="1176131"/>
    <lineage>
        <taxon>Eukaryota</taxon>
        <taxon>Fungi</taxon>
        <taxon>Dikarya</taxon>
        <taxon>Ascomycota</taxon>
        <taxon>Pezizomycotina</taxon>
        <taxon>Dothideomycetes</taxon>
        <taxon>Pleosporomycetidae</taxon>
        <taxon>Aulographales</taxon>
        <taxon>Aulographaceae</taxon>
    </lineage>
</organism>
<feature type="compositionally biased region" description="Low complexity" evidence="5">
    <location>
        <begin position="43"/>
        <end position="55"/>
    </location>
</feature>
<feature type="region of interest" description="Disordered" evidence="5">
    <location>
        <begin position="206"/>
        <end position="228"/>
    </location>
</feature>
<dbReference type="GO" id="GO:0043565">
    <property type="term" value="F:sequence-specific DNA binding"/>
    <property type="evidence" value="ECO:0007669"/>
    <property type="project" value="InterPro"/>
</dbReference>
<keyword evidence="2" id="KW-0238">DNA-binding</keyword>
<protein>
    <recommendedName>
        <fullName evidence="6">HSF-type DNA-binding domain-containing protein</fullName>
    </recommendedName>
</protein>
<evidence type="ECO:0000313" key="7">
    <source>
        <dbReference type="EMBL" id="KAF1987052.1"/>
    </source>
</evidence>
<feature type="domain" description="HSF-type DNA-binding" evidence="6">
    <location>
        <begin position="137"/>
        <end position="161"/>
    </location>
</feature>
<accession>A0A6G1H1X1</accession>
<proteinExistence type="inferred from homology"/>
<feature type="compositionally biased region" description="Low complexity" evidence="5">
    <location>
        <begin position="388"/>
        <end position="398"/>
    </location>
</feature>
<evidence type="ECO:0000256" key="4">
    <source>
        <dbReference type="RuleBase" id="RU004020"/>
    </source>
</evidence>
<dbReference type="InterPro" id="IPR036388">
    <property type="entry name" value="WH-like_DNA-bd_sf"/>
</dbReference>
<keyword evidence="8" id="KW-1185">Reference proteome</keyword>
<feature type="compositionally biased region" description="Low complexity" evidence="5">
    <location>
        <begin position="71"/>
        <end position="88"/>
    </location>
</feature>
<keyword evidence="3" id="KW-0539">Nucleus</keyword>
<dbReference type="AlphaFoldDB" id="A0A6G1H1X1"/>
<evidence type="ECO:0000256" key="3">
    <source>
        <dbReference type="ARBA" id="ARBA00023242"/>
    </source>
</evidence>
<dbReference type="PROSITE" id="PS00434">
    <property type="entry name" value="HSF_DOMAIN"/>
    <property type="match status" value="1"/>
</dbReference>
<evidence type="ECO:0000256" key="5">
    <source>
        <dbReference type="SAM" id="MobiDB-lite"/>
    </source>
</evidence>
<feature type="compositionally biased region" description="Polar residues" evidence="5">
    <location>
        <begin position="10"/>
        <end position="20"/>
    </location>
</feature>
<feature type="region of interest" description="Disordered" evidence="5">
    <location>
        <begin position="336"/>
        <end position="611"/>
    </location>
</feature>
<evidence type="ECO:0000259" key="6">
    <source>
        <dbReference type="PROSITE" id="PS00434"/>
    </source>
</evidence>
<dbReference type="Gene3D" id="1.10.10.10">
    <property type="entry name" value="Winged helix-like DNA-binding domain superfamily/Winged helix DNA-binding domain"/>
    <property type="match status" value="1"/>
</dbReference>
<evidence type="ECO:0000256" key="1">
    <source>
        <dbReference type="ARBA" id="ARBA00004123"/>
    </source>
</evidence>
<dbReference type="EMBL" id="ML977154">
    <property type="protein sequence ID" value="KAF1987052.1"/>
    <property type="molecule type" value="Genomic_DNA"/>
</dbReference>
<sequence length="611" mass="66219">MEAIRRSPFSAEQQPGNLHHTSIPILPSTSNSLQPPDRMDITPSSTSMGPPSSSPAAERIANGNSQGETESAPGNTNGGPAPSGAAAAVQQPKMVQTAFIHKLYSMLEDQSIAHLISWTPSNDSFIVSPCNEFARVLSSYFKHTNISSFVRQLNMYGFHKVSDVFQNGSTDQPLWEFKHGNGSFRRGDLVSLREIKRRASRQTLIHRDSFSSQRPNAPSAASSQPVEPMTDSVEARLSALETSLWETHSRLSRSEESNVFLTQRYSVLTEGLMRCHQWSSELTTHLLTMVPDPDNPIHKDANHLNREISRQMEVLRSLEGSPEPYVGRQHYFSGLNDNAGSISPRQSGADDTRRSSLANIGRPNAFRTPYAPHLAISPRRAYGSIGGSSSNYSPSSARAPPPPPPQHQPSMQHPMVSVTSPPTNLPRRHTSADIRLSQSWQGGTQGNHPHPPPNHSPYASGANSTNWPSSPNRLPVGLSGGPPGSGPGGPGGDQDLRNALAQYDLPRASARASDREISRHASPPPPHQVDPHDSRALGHSLGVGAGGVESGWQLPGAKYPFRGFEQSGSNTRRSSMASNVHSLLNPADTAEREDEEGPLGGAEERKRKRIV</sequence>
<feature type="compositionally biased region" description="Polar residues" evidence="5">
    <location>
        <begin position="336"/>
        <end position="346"/>
    </location>
</feature>
<dbReference type="Proteomes" id="UP000800041">
    <property type="component" value="Unassembled WGS sequence"/>
</dbReference>
<feature type="region of interest" description="Disordered" evidence="5">
    <location>
        <begin position="1"/>
        <end position="89"/>
    </location>
</feature>
<reference evidence="7" key="1">
    <citation type="journal article" date="2020" name="Stud. Mycol.">
        <title>101 Dothideomycetes genomes: a test case for predicting lifestyles and emergence of pathogens.</title>
        <authorList>
            <person name="Haridas S."/>
            <person name="Albert R."/>
            <person name="Binder M."/>
            <person name="Bloem J."/>
            <person name="Labutti K."/>
            <person name="Salamov A."/>
            <person name="Andreopoulos B."/>
            <person name="Baker S."/>
            <person name="Barry K."/>
            <person name="Bills G."/>
            <person name="Bluhm B."/>
            <person name="Cannon C."/>
            <person name="Castanera R."/>
            <person name="Culley D."/>
            <person name="Daum C."/>
            <person name="Ezra D."/>
            <person name="Gonzalez J."/>
            <person name="Henrissat B."/>
            <person name="Kuo A."/>
            <person name="Liang C."/>
            <person name="Lipzen A."/>
            <person name="Lutzoni F."/>
            <person name="Magnuson J."/>
            <person name="Mondo S."/>
            <person name="Nolan M."/>
            <person name="Ohm R."/>
            <person name="Pangilinan J."/>
            <person name="Park H.-J."/>
            <person name="Ramirez L."/>
            <person name="Alfaro M."/>
            <person name="Sun H."/>
            <person name="Tritt A."/>
            <person name="Yoshinaga Y."/>
            <person name="Zwiers L.-H."/>
            <person name="Turgeon B."/>
            <person name="Goodwin S."/>
            <person name="Spatafora J."/>
            <person name="Crous P."/>
            <person name="Grigoriev I."/>
        </authorList>
    </citation>
    <scope>NUCLEOTIDE SEQUENCE</scope>
    <source>
        <strain evidence="7">CBS 113979</strain>
    </source>
</reference>
<feature type="compositionally biased region" description="Gly residues" evidence="5">
    <location>
        <begin position="478"/>
        <end position="492"/>
    </location>
</feature>
<dbReference type="PRINTS" id="PR00056">
    <property type="entry name" value="HSFDOMAIN"/>
</dbReference>
<dbReference type="InterPro" id="IPR036390">
    <property type="entry name" value="WH_DNA-bd_sf"/>
</dbReference>
<dbReference type="SMART" id="SM00415">
    <property type="entry name" value="HSF"/>
    <property type="match status" value="1"/>
</dbReference>
<feature type="compositionally biased region" description="Polar residues" evidence="5">
    <location>
        <begin position="461"/>
        <end position="472"/>
    </location>
</feature>
<feature type="compositionally biased region" description="Polar residues" evidence="5">
    <location>
        <begin position="566"/>
        <end position="582"/>
    </location>
</feature>
<dbReference type="Pfam" id="PF00447">
    <property type="entry name" value="HSF_DNA-bind"/>
    <property type="match status" value="1"/>
</dbReference>
<dbReference type="OrthoDB" id="60033at2759"/>
<comment type="similarity">
    <text evidence="4">Belongs to the HSF family.</text>
</comment>
<feature type="compositionally biased region" description="Polar residues" evidence="5">
    <location>
        <begin position="210"/>
        <end position="225"/>
    </location>
</feature>
<gene>
    <name evidence="7" type="ORF">K402DRAFT_331524</name>
</gene>